<dbReference type="Pfam" id="PF07751">
    <property type="entry name" value="Abi_2"/>
    <property type="match status" value="1"/>
</dbReference>
<protein>
    <submittedName>
        <fullName evidence="1">Abortive phage infection protein</fullName>
    </submittedName>
</protein>
<sequence length="316" mass="37564">MSNSDKPFDIEEQIDSMKKYIVFRKRTKIRRLLNYAGYFRVSRYGKYLLSFTSVIKTKPDQQLLYDLYNLDIELRKLFYTYCKKAELQFKSHIANSISLSTGNQSWYLERIYYTETRGEKDKQKRLSNKKHFNKFKKILLAEENKIRTQTNKYPEFKEYRRGGARSSKKLPCWAAFAYFDFGTITNMYAYLRGDLRKDVLIYGYSKKRYGKEVTKQVDTWLDAIRNLRNVCSHHNKLVGKTSSVVLLDKEDTPGILPSNTDLLSRMYALKKLLNTEDSDSLKNDLKKIIKRSKFDVYTFSILPNNWEDIYDRTNHL</sequence>
<dbReference type="Proteomes" id="UP000051061">
    <property type="component" value="Unassembled WGS sequence"/>
</dbReference>
<evidence type="ECO:0000313" key="2">
    <source>
        <dbReference type="Proteomes" id="UP000051061"/>
    </source>
</evidence>
<proteinExistence type="predicted"/>
<dbReference type="AlphaFoldDB" id="A0A9D5I1M6"/>
<evidence type="ECO:0000313" key="1">
    <source>
        <dbReference type="EMBL" id="KQL56708.1"/>
    </source>
</evidence>
<reference evidence="1 2" key="1">
    <citation type="submission" date="2015-09" db="EMBL/GenBank/DDBJ databases">
        <title>Genome sequencing project for genomic taxonomy and phylogenomics of Bacillus-like bacteria.</title>
        <authorList>
            <person name="Liu B."/>
            <person name="Wang J."/>
            <person name="Zhu Y."/>
            <person name="Liu G."/>
            <person name="Chen Q."/>
            <person name="Chen Z."/>
            <person name="Lan J."/>
            <person name="Che J."/>
            <person name="Ge C."/>
            <person name="Shi H."/>
            <person name="Pan Z."/>
            <person name="Liu X."/>
        </authorList>
    </citation>
    <scope>NUCLEOTIDE SEQUENCE [LARGE SCALE GENOMIC DNA]</scope>
    <source>
        <strain evidence="1 2">DSM 19153</strain>
    </source>
</reference>
<dbReference type="EMBL" id="LJJD01000027">
    <property type="protein sequence ID" value="KQL56708.1"/>
    <property type="molecule type" value="Genomic_DNA"/>
</dbReference>
<name>A0A9D5I1M6_9BACI</name>
<organism evidence="1 2">
    <name type="scientific">Alkalicoccobacillus plakortidis</name>
    <dbReference type="NCBI Taxonomy" id="444060"/>
    <lineage>
        <taxon>Bacteria</taxon>
        <taxon>Bacillati</taxon>
        <taxon>Bacillota</taxon>
        <taxon>Bacilli</taxon>
        <taxon>Bacillales</taxon>
        <taxon>Bacillaceae</taxon>
        <taxon>Alkalicoccobacillus</taxon>
    </lineage>
</organism>
<dbReference type="InterPro" id="IPR011664">
    <property type="entry name" value="Abi_system_AbiD/AbiF-like"/>
</dbReference>
<keyword evidence="2" id="KW-1185">Reference proteome</keyword>
<comment type="caution">
    <text evidence="1">The sequence shown here is derived from an EMBL/GenBank/DDBJ whole genome shotgun (WGS) entry which is preliminary data.</text>
</comment>
<accession>A0A9D5I1M6</accession>
<gene>
    <name evidence="1" type="ORF">AN965_13530</name>
</gene>